<reference evidence="10" key="1">
    <citation type="journal article" date="2011" name="Genome Res.">
        <title>Phylogeny-wide analysis of social amoeba genomes highlights ancient origins for complex intercellular communication.</title>
        <authorList>
            <person name="Heidel A.J."/>
            <person name="Lawal H.M."/>
            <person name="Felder M."/>
            <person name="Schilde C."/>
            <person name="Helps N.R."/>
            <person name="Tunggal B."/>
            <person name="Rivero F."/>
            <person name="John U."/>
            <person name="Schleicher M."/>
            <person name="Eichinger L."/>
            <person name="Platzer M."/>
            <person name="Noegel A.A."/>
            <person name="Schaap P."/>
            <person name="Gloeckner G."/>
        </authorList>
    </citation>
    <scope>NUCLEOTIDE SEQUENCE [LARGE SCALE GENOMIC DNA]</scope>
    <source>
        <strain evidence="10">SH3</strain>
    </source>
</reference>
<feature type="transmembrane region" description="Helical" evidence="8">
    <location>
        <begin position="380"/>
        <end position="403"/>
    </location>
</feature>
<dbReference type="AlphaFoldDB" id="F4PT28"/>
<comment type="similarity">
    <text evidence="2">Belongs to the nucleobase:cation symporter-2 (NCS2) (TC 2.A.40) family.</text>
</comment>
<feature type="transmembrane region" description="Helical" evidence="8">
    <location>
        <begin position="204"/>
        <end position="221"/>
    </location>
</feature>
<dbReference type="EMBL" id="GL883010">
    <property type="protein sequence ID" value="EGG21604.1"/>
    <property type="molecule type" value="Genomic_DNA"/>
</dbReference>
<evidence type="ECO:0000256" key="7">
    <source>
        <dbReference type="SAM" id="MobiDB-lite"/>
    </source>
</evidence>
<gene>
    <name evidence="9" type="ORF">DFA_01490</name>
</gene>
<feature type="transmembrane region" description="Helical" evidence="8">
    <location>
        <begin position="113"/>
        <end position="133"/>
    </location>
</feature>
<keyword evidence="6 8" id="KW-0472">Membrane</keyword>
<protein>
    <recommendedName>
        <fullName evidence="11">Xanthine/uracil permease family protein</fullName>
    </recommendedName>
</protein>
<feature type="region of interest" description="Disordered" evidence="7">
    <location>
        <begin position="500"/>
        <end position="522"/>
    </location>
</feature>
<feature type="transmembrane region" description="Helical" evidence="8">
    <location>
        <begin position="178"/>
        <end position="198"/>
    </location>
</feature>
<dbReference type="OMA" id="FMEHIGD"/>
<evidence type="ECO:0000256" key="1">
    <source>
        <dbReference type="ARBA" id="ARBA00004141"/>
    </source>
</evidence>
<dbReference type="GeneID" id="14873692"/>
<evidence type="ECO:0000256" key="4">
    <source>
        <dbReference type="ARBA" id="ARBA00022692"/>
    </source>
</evidence>
<keyword evidence="3" id="KW-0813">Transport</keyword>
<name>F4PT28_CACFS</name>
<feature type="transmembrane region" description="Helical" evidence="8">
    <location>
        <begin position="349"/>
        <end position="368"/>
    </location>
</feature>
<keyword evidence="5 8" id="KW-1133">Transmembrane helix</keyword>
<dbReference type="PANTHER" id="PTHR42810">
    <property type="entry name" value="PURINE PERMEASE C1399.01C-RELATED"/>
    <property type="match status" value="1"/>
</dbReference>
<feature type="transmembrane region" description="Helical" evidence="8">
    <location>
        <begin position="145"/>
        <end position="171"/>
    </location>
</feature>
<dbReference type="Proteomes" id="UP000007797">
    <property type="component" value="Unassembled WGS sequence"/>
</dbReference>
<proteinExistence type="inferred from homology"/>
<sequence length="522" mass="55369">MTAIGEETDDIVGQNNTVAFDDGASSPKNIFKKTINYFPRYKLNDTKGSVISTDERLDWPQMIMLSLQHFFSLAGGTILGPLLMGFSTNTGFLFSGIGTLLFYLCTGGRLPSFLGPSFAFIGVVNAATGFKYIPGGAGNQNIPVALGGFFVCGLIYLAISIIVMFAGAGWLEVLTPPVVTGTVIFCIGLNLSGSAIAGLGGVDAYIAFATVIAICLLICYAPPTIKRIAILVGGLFGYFLHFFLGLGGIGPGIDFSNVEKSVWFDAPPLATPVFEGAAISLIAPIAIILAAENIGHVRAVGSMTNQKLDHLLGRAFFGDSLATIIASVGGGMPTTTYAENIGVMSVTRVYSTLPFIVCSFFAIFLGFFSKFGAVIQTIPTSVFSGLSIILFGMVGLTGARTWIEAQVDFKKPRNLLTAGICITLGCGMNNGTMISWGVVKIDGIGVSTLGSILLYQLLRDDWKDIFTSLYCKLRGRKISPDIETTDQLSESDTTITIIGMPTDDSVPPPTTPITKEDLQSIE</sequence>
<dbReference type="PANTHER" id="PTHR42810:SF2">
    <property type="entry name" value="PURINE PERMEASE C1399.01C-RELATED"/>
    <property type="match status" value="1"/>
</dbReference>
<dbReference type="RefSeq" id="XP_004359454.1">
    <property type="nucleotide sequence ID" value="XM_004359397.1"/>
</dbReference>
<organism evidence="9 10">
    <name type="scientific">Cavenderia fasciculata</name>
    <name type="common">Slime mold</name>
    <name type="synonym">Dictyostelium fasciculatum</name>
    <dbReference type="NCBI Taxonomy" id="261658"/>
    <lineage>
        <taxon>Eukaryota</taxon>
        <taxon>Amoebozoa</taxon>
        <taxon>Evosea</taxon>
        <taxon>Eumycetozoa</taxon>
        <taxon>Dictyostelia</taxon>
        <taxon>Acytosteliales</taxon>
        <taxon>Cavenderiaceae</taxon>
        <taxon>Cavenderia</taxon>
    </lineage>
</organism>
<comment type="subcellular location">
    <subcellularLocation>
        <location evidence="1">Membrane</location>
        <topology evidence="1">Multi-pass membrane protein</topology>
    </subcellularLocation>
</comment>
<dbReference type="GO" id="GO:0005886">
    <property type="term" value="C:plasma membrane"/>
    <property type="evidence" value="ECO:0007669"/>
    <property type="project" value="TreeGrafter"/>
</dbReference>
<evidence type="ECO:0000313" key="9">
    <source>
        <dbReference type="EMBL" id="EGG21604.1"/>
    </source>
</evidence>
<dbReference type="KEGG" id="dfa:DFA_01490"/>
<dbReference type="OrthoDB" id="1641903at2759"/>
<dbReference type="GO" id="GO:0042907">
    <property type="term" value="F:xanthine transmembrane transporter activity"/>
    <property type="evidence" value="ECO:0007669"/>
    <property type="project" value="TreeGrafter"/>
</dbReference>
<accession>F4PT28</accession>
<evidence type="ECO:0000256" key="3">
    <source>
        <dbReference type="ARBA" id="ARBA00022448"/>
    </source>
</evidence>
<evidence type="ECO:0000256" key="8">
    <source>
        <dbReference type="SAM" id="Phobius"/>
    </source>
</evidence>
<keyword evidence="4 8" id="KW-0812">Transmembrane</keyword>
<feature type="transmembrane region" description="Helical" evidence="8">
    <location>
        <begin position="269"/>
        <end position="291"/>
    </location>
</feature>
<keyword evidence="10" id="KW-1185">Reference proteome</keyword>
<dbReference type="Pfam" id="PF00860">
    <property type="entry name" value="Xan_ur_permease"/>
    <property type="match status" value="1"/>
</dbReference>
<feature type="transmembrane region" description="Helical" evidence="8">
    <location>
        <begin position="90"/>
        <end position="106"/>
    </location>
</feature>
<evidence type="ECO:0000256" key="5">
    <source>
        <dbReference type="ARBA" id="ARBA00022989"/>
    </source>
</evidence>
<evidence type="ECO:0000256" key="2">
    <source>
        <dbReference type="ARBA" id="ARBA00008821"/>
    </source>
</evidence>
<evidence type="ECO:0000256" key="6">
    <source>
        <dbReference type="ARBA" id="ARBA00023136"/>
    </source>
</evidence>
<feature type="transmembrane region" description="Helical" evidence="8">
    <location>
        <begin position="311"/>
        <end position="329"/>
    </location>
</feature>
<evidence type="ECO:0008006" key="11">
    <source>
        <dbReference type="Google" id="ProtNLM"/>
    </source>
</evidence>
<feature type="transmembrane region" description="Helical" evidence="8">
    <location>
        <begin position="228"/>
        <end position="249"/>
    </location>
</feature>
<dbReference type="InterPro" id="IPR006043">
    <property type="entry name" value="NCS2"/>
</dbReference>
<evidence type="ECO:0000313" key="10">
    <source>
        <dbReference type="Proteomes" id="UP000007797"/>
    </source>
</evidence>